<accession>A0AA85AXS2</accession>
<evidence type="ECO:0000313" key="3">
    <source>
        <dbReference type="WBParaSite" id="SMTH1_18510.2"/>
    </source>
</evidence>
<protein>
    <submittedName>
        <fullName evidence="3">Uncharacterized protein</fullName>
    </submittedName>
</protein>
<proteinExistence type="predicted"/>
<evidence type="ECO:0000313" key="2">
    <source>
        <dbReference type="Proteomes" id="UP000050791"/>
    </source>
</evidence>
<sequence length="1581" mass="171557">MALSGFSDFDELSSCETLLYHNGLSAISFTHVFDRKKIDSCFQSLHTSDIPSSKTCSPVIMDGEKSVASNSRLVLPPSKPSFHLNHEDRPMLAESFLSPDAHPVAVRKLRGRRRRGKQNLLNCSSISPLRLDQSGLLQTSSIESGTVEPVGAVVPMMVGRRRGRRGTVRGNVGSGESFSPLRLSESVLAEPIVEKGSMNGDASTVSGCSVLTVGESKAVCVLTAMDPKLTEGDEEEKSMSMNGDLNSLVSSRSISSPDRGGTVEPVGAVVPMMVGRRRGRRGTVRGNVGSGESFSPLRLSESVLAEPIVEKGSMNGDASTVSGCSVLTVGESKAVCVLTAMDPKLTEGDEEEKSMSMNGDLNSLVSSRSISSPDRGGTVEPVGAVVPMMVGRRRGRRGTVRGNVGSGEKSMSMNGDLNSLVSSRSISSPDRGGTVEPVGAVVPMMVGRRRGRRGTVRGNVGSGESFSPLRLSESVLAEPIVEKGSMNGDASTVSGCSVLTVGESKAVCVLTAMDPKLTEGDEEEKSMSMNGDLNSLVSSRSISSPDRGGTVEPVGAVVPMMVGRRRGRRGTVRGNVGSGESFSPLRLSESVLAEPIVEKGSMNGDASTVSGCSVLTVGESKAVCVLTAMDPKLTGGGPSFSENKTVNFNLPSRPINVTALSSTFPQSISAVQQLCSVKGTTSKKRLLGEQDRISALMSLNEFEDDYKTEAHRISSKTPLSQLTYSRASSDSKLYPETVDSVLPLIKPVSIIITDCFLESEEDDIVDSGQLVKKRRKNSVVLDEEKNVSRDNSEMLEPPVSSLQGLSPIPYRCEDDVAIPDVVTSDGAKDASNDGMVMLKLPVSSLQALSPIPYRYEDDVAMPEGVVLDEEKNVSRDNSEMLEPPVSSLQGLSPIPYRCEDDVAIPDVVTSDGAKDASNDGMVMLKLPVSSLQALSPIPYRYEDDVAMPEGVVLDEEKNVSRDNSEMLEPPVSSLQGLSPIPYRCEDDVAIPDVVTSDGAKDASNDGMVMLKLPVSSLQALSPIPYRYEDDVAMPEGVVLDEEKNVSRDNSEMLEPPVSSLQGLSPIPYRCEDDVAIPDVVTSDGAKDASNDGMVMLKLPVSSLQALSPIPYRYEDDVAMPEGVVLDEEKNVSRDNSEMLEPPVSSLQGLSPIPYRCEDDVAIPDGVCSSLMGTSDFQNSSRSLSNLPIVPKGRPSVTFAPIVVYFDSPDNSQPRVSVGPIAHEESDLTHFDCELSEKLIPQEGSLTQSENKENIGSFFESTALCSTQDSMYPSPSTSSLSLSRIKLPWCTPYDCQFLPFKSKRPPTKSFIQSDGHLRRSKRLRVPATHDRNKVVVYEPDKDEYGLVYQKPIGLAILPDPDEINRRQKFLNRLKRCQNNRTQFLRNEKINRAKRLQKLAKRYRSLKGAQKPETDPCMRIQLDPDVEWISHTETQLPIGINDASPFQQVIYPENAQFPPFKFSTMEYSSYVVPALSGAFPSRTKTRIPCFEMNANLTRIVSKEQERRQLHYDPNAINVFKMMSSPSVLMNNNSSYSLYAVQIAKFAIPLTKPCIVYIPKGIPYKFLNATKENLNLCRIRYVLT</sequence>
<organism evidence="2 3">
    <name type="scientific">Schistosoma mattheei</name>
    <dbReference type="NCBI Taxonomy" id="31246"/>
    <lineage>
        <taxon>Eukaryota</taxon>
        <taxon>Metazoa</taxon>
        <taxon>Spiralia</taxon>
        <taxon>Lophotrochozoa</taxon>
        <taxon>Platyhelminthes</taxon>
        <taxon>Trematoda</taxon>
        <taxon>Digenea</taxon>
        <taxon>Strigeidida</taxon>
        <taxon>Schistosomatoidea</taxon>
        <taxon>Schistosomatidae</taxon>
        <taxon>Schistosoma</taxon>
    </lineage>
</organism>
<dbReference type="Proteomes" id="UP000050791">
    <property type="component" value="Unassembled WGS sequence"/>
</dbReference>
<reference evidence="3" key="1">
    <citation type="submission" date="2023-11" db="UniProtKB">
        <authorList>
            <consortium name="WormBaseParasite"/>
        </authorList>
    </citation>
    <scope>IDENTIFICATION</scope>
</reference>
<name>A0AA85AXS2_9TREM</name>
<feature type="region of interest" description="Disordered" evidence="1">
    <location>
        <begin position="397"/>
        <end position="416"/>
    </location>
</feature>
<dbReference type="WBParaSite" id="SMTH1_18510.2">
    <property type="protein sequence ID" value="SMTH1_18510.2"/>
    <property type="gene ID" value="SMTH1_18510"/>
</dbReference>
<evidence type="ECO:0000256" key="1">
    <source>
        <dbReference type="SAM" id="MobiDB-lite"/>
    </source>
</evidence>